<keyword evidence="2" id="KW-1185">Reference proteome</keyword>
<dbReference type="RefSeq" id="WP_179831531.1">
    <property type="nucleotide sequence ID" value="NZ_BMRD01000005.1"/>
</dbReference>
<dbReference type="AlphaFoldDB" id="A0A7Y9KBF6"/>
<dbReference type="InterPro" id="IPR038468">
    <property type="entry name" value="MmpS_C"/>
</dbReference>
<dbReference type="EMBL" id="JACCBT010000001">
    <property type="protein sequence ID" value="NYE09953.1"/>
    <property type="molecule type" value="Genomic_DNA"/>
</dbReference>
<name>A0A7Y9KBF6_9ACTN</name>
<proteinExistence type="predicted"/>
<dbReference type="Gene3D" id="2.60.40.2880">
    <property type="entry name" value="MmpS1-5, C-terminal soluble domain"/>
    <property type="match status" value="1"/>
</dbReference>
<comment type="caution">
    <text evidence="1">The sequence shown here is derived from an EMBL/GenBank/DDBJ whole genome shotgun (WGS) entry which is preliminary data.</text>
</comment>
<sequence length="353" mass="37550">MRFELSAGGRRLGGRFPLPLGFAAVAGQAVALVVWVAHTPGGEPGRAATAKDDGTVAITYIVTGDRPTADVEYDAPNGSEDHEALALPFKAQYRFEKGETVSLRVQNRYQNGPGHMMCTIVANGAVVKQASASGRFATASCDGLAGMSRPVPGAKVPPLTAPQLPKGEVRLTKVVRVPRYKGSGSPVLGRVGDGDARLSYAELGGAWGPSRRSDPEVTGYGRRQVFDTDASWQAVLASGKVSSALMGAYKGPDRLRALTTAVQDARQHSAFTDTTTGRDVASQPIDVSGRKAWVIVREMHFRKEGVSSTMDLSAVVVVDTGRPRPSFVWLDVPGSHKRLWPDVNTLISSLRVS</sequence>
<dbReference type="Proteomes" id="UP000591272">
    <property type="component" value="Unassembled WGS sequence"/>
</dbReference>
<reference evidence="1 2" key="1">
    <citation type="submission" date="2020-07" db="EMBL/GenBank/DDBJ databases">
        <title>Sequencing the genomes of 1000 actinobacteria strains.</title>
        <authorList>
            <person name="Klenk H.-P."/>
        </authorList>
    </citation>
    <scope>NUCLEOTIDE SEQUENCE [LARGE SCALE GENOMIC DNA]</scope>
    <source>
        <strain evidence="1 2">DSM 43461</strain>
    </source>
</reference>
<gene>
    <name evidence="1" type="ORF">BJ999_000249</name>
</gene>
<accession>A0A7Y9KBF6</accession>
<evidence type="ECO:0000313" key="1">
    <source>
        <dbReference type="EMBL" id="NYE09953.1"/>
    </source>
</evidence>
<organism evidence="1 2">
    <name type="scientific">Actinomadura citrea</name>
    <dbReference type="NCBI Taxonomy" id="46158"/>
    <lineage>
        <taxon>Bacteria</taxon>
        <taxon>Bacillati</taxon>
        <taxon>Actinomycetota</taxon>
        <taxon>Actinomycetes</taxon>
        <taxon>Streptosporangiales</taxon>
        <taxon>Thermomonosporaceae</taxon>
        <taxon>Actinomadura</taxon>
    </lineage>
</organism>
<evidence type="ECO:0000313" key="2">
    <source>
        <dbReference type="Proteomes" id="UP000591272"/>
    </source>
</evidence>
<protein>
    <submittedName>
        <fullName evidence="1">Uncharacterized protein</fullName>
    </submittedName>
</protein>